<dbReference type="AlphaFoldDB" id="A0A2Z2NZ68"/>
<dbReference type="InterPro" id="IPR050812">
    <property type="entry name" value="Preph/Arog_dehydrog"/>
</dbReference>
<dbReference type="GO" id="GO:0006571">
    <property type="term" value="P:tyrosine biosynthetic process"/>
    <property type="evidence" value="ECO:0007669"/>
    <property type="project" value="UniProtKB-KW"/>
</dbReference>
<evidence type="ECO:0000256" key="2">
    <source>
        <dbReference type="ARBA" id="ARBA00007964"/>
    </source>
</evidence>
<keyword evidence="4" id="KW-0827">Tyrosine biosynthesis</keyword>
<evidence type="ECO:0000256" key="8">
    <source>
        <dbReference type="ARBA" id="ARBA00023141"/>
    </source>
</evidence>
<dbReference type="PANTHER" id="PTHR21363">
    <property type="entry name" value="PREPHENATE DEHYDROGENASE"/>
    <property type="match status" value="1"/>
</dbReference>
<dbReference type="FunFam" id="3.40.50.720:FF:000208">
    <property type="entry name" value="Prephenate dehydrogenase"/>
    <property type="match status" value="1"/>
</dbReference>
<keyword evidence="6 11" id="KW-0560">Oxidoreductase</keyword>
<dbReference type="PROSITE" id="PS51176">
    <property type="entry name" value="PDH_ADH"/>
    <property type="match status" value="1"/>
</dbReference>
<dbReference type="InterPro" id="IPR046825">
    <property type="entry name" value="PDH_C"/>
</dbReference>
<evidence type="ECO:0000259" key="10">
    <source>
        <dbReference type="PROSITE" id="PS51176"/>
    </source>
</evidence>
<evidence type="ECO:0000256" key="4">
    <source>
        <dbReference type="ARBA" id="ARBA00022498"/>
    </source>
</evidence>
<gene>
    <name evidence="11" type="primary">tyrA</name>
    <name evidence="11" type="ORF">IMCC3135_25830</name>
</gene>
<dbReference type="InterPro" id="IPR008927">
    <property type="entry name" value="6-PGluconate_DH-like_C_sf"/>
</dbReference>
<dbReference type="RefSeq" id="WP_088920161.1">
    <property type="nucleotide sequence ID" value="NZ_CP018632.1"/>
</dbReference>
<evidence type="ECO:0000256" key="6">
    <source>
        <dbReference type="ARBA" id="ARBA00023002"/>
    </source>
</evidence>
<dbReference type="Proteomes" id="UP000250079">
    <property type="component" value="Chromosome"/>
</dbReference>
<accession>A0A2Z2NZ68</accession>
<dbReference type="Pfam" id="PF02153">
    <property type="entry name" value="PDH_N"/>
    <property type="match status" value="1"/>
</dbReference>
<keyword evidence="12" id="KW-1185">Reference proteome</keyword>
<dbReference type="InterPro" id="IPR036291">
    <property type="entry name" value="NAD(P)-bd_dom_sf"/>
</dbReference>
<organism evidence="11 12">
    <name type="scientific">Granulosicoccus antarcticus IMCC3135</name>
    <dbReference type="NCBI Taxonomy" id="1192854"/>
    <lineage>
        <taxon>Bacteria</taxon>
        <taxon>Pseudomonadati</taxon>
        <taxon>Pseudomonadota</taxon>
        <taxon>Gammaproteobacteria</taxon>
        <taxon>Chromatiales</taxon>
        <taxon>Granulosicoccaceae</taxon>
        <taxon>Granulosicoccus</taxon>
    </lineage>
</organism>
<protein>
    <recommendedName>
        <fullName evidence="3">prephenate dehydrogenase</fullName>
        <ecNumber evidence="3">1.3.1.12</ecNumber>
    </recommendedName>
</protein>
<dbReference type="GO" id="GO:0004665">
    <property type="term" value="F:prephenate dehydrogenase (NADP+) activity"/>
    <property type="evidence" value="ECO:0007669"/>
    <property type="project" value="InterPro"/>
</dbReference>
<dbReference type="Gene3D" id="3.40.50.720">
    <property type="entry name" value="NAD(P)-binding Rossmann-like Domain"/>
    <property type="match status" value="1"/>
</dbReference>
<dbReference type="OrthoDB" id="9809920at2"/>
<comment type="similarity">
    <text evidence="2">Belongs to the prephenate/arogenate dehydrogenase family.</text>
</comment>
<reference evidence="11 12" key="1">
    <citation type="submission" date="2016-12" db="EMBL/GenBank/DDBJ databases">
        <authorList>
            <person name="Song W.-J."/>
            <person name="Kurnit D.M."/>
        </authorList>
    </citation>
    <scope>NUCLEOTIDE SEQUENCE [LARGE SCALE GENOMIC DNA]</scope>
    <source>
        <strain evidence="11 12">IMCC3135</strain>
    </source>
</reference>
<evidence type="ECO:0000256" key="3">
    <source>
        <dbReference type="ARBA" id="ARBA00012068"/>
    </source>
</evidence>
<evidence type="ECO:0000313" key="11">
    <source>
        <dbReference type="EMBL" id="ASJ75221.1"/>
    </source>
</evidence>
<dbReference type="EMBL" id="CP018632">
    <property type="protein sequence ID" value="ASJ75221.1"/>
    <property type="molecule type" value="Genomic_DNA"/>
</dbReference>
<dbReference type="GO" id="GO:0070403">
    <property type="term" value="F:NAD+ binding"/>
    <property type="evidence" value="ECO:0007669"/>
    <property type="project" value="InterPro"/>
</dbReference>
<evidence type="ECO:0000256" key="9">
    <source>
        <dbReference type="ARBA" id="ARBA00049260"/>
    </source>
</evidence>
<dbReference type="Pfam" id="PF20463">
    <property type="entry name" value="PDH_C"/>
    <property type="match status" value="1"/>
</dbReference>
<keyword evidence="8" id="KW-0057">Aromatic amino acid biosynthesis</keyword>
<dbReference type="SUPFAM" id="SSF48179">
    <property type="entry name" value="6-phosphogluconate dehydrogenase C-terminal domain-like"/>
    <property type="match status" value="1"/>
</dbReference>
<feature type="domain" description="Prephenate/arogenate dehydrogenase" evidence="10">
    <location>
        <begin position="2"/>
        <end position="282"/>
    </location>
</feature>
<dbReference type="PANTHER" id="PTHR21363:SF0">
    <property type="entry name" value="PREPHENATE DEHYDROGENASE [NADP(+)]"/>
    <property type="match status" value="1"/>
</dbReference>
<evidence type="ECO:0000256" key="1">
    <source>
        <dbReference type="ARBA" id="ARBA00005067"/>
    </source>
</evidence>
<sequence>MNTLCIVGLGMIGGSLAGALKQANFPGKIVALVRSEATGVRGLELGLIDAFSVNAADVICDADVVMLAVPMLSMREQMQLIKEHLKPAAIVTDAGSVKAPFIKDARDVFGDLSRVVPGHPIAGREKTGVDAADASLYQNRRVLLTPLPETDAAATATVQQLWELVGAEVEVLGPEQHDRVLAATSHLPHVLAFALVDTLATQQEAEEIFRYAAGGFRDFTRIASSDAIMWRDVCLTNREAILESMDNLDAHLKQLRHAIDISDGEAIEATFVRARKARDANT</sequence>
<evidence type="ECO:0000256" key="5">
    <source>
        <dbReference type="ARBA" id="ARBA00022605"/>
    </source>
</evidence>
<dbReference type="InterPro" id="IPR046826">
    <property type="entry name" value="PDH_N"/>
</dbReference>
<evidence type="ECO:0000313" key="12">
    <source>
        <dbReference type="Proteomes" id="UP000250079"/>
    </source>
</evidence>
<comment type="pathway">
    <text evidence="1">Amino-acid biosynthesis; L-tyrosine biosynthesis; (4-hydroxyphenyl)pyruvate from prephenate (NAD(+) route): step 1/1.</text>
</comment>
<evidence type="ECO:0000256" key="7">
    <source>
        <dbReference type="ARBA" id="ARBA00023027"/>
    </source>
</evidence>
<dbReference type="FunFam" id="1.10.3660.10:FF:000003">
    <property type="entry name" value="Prephenate dehydrogenase"/>
    <property type="match status" value="1"/>
</dbReference>
<dbReference type="EC" id="1.3.1.12" evidence="3"/>
<dbReference type="KEGG" id="gai:IMCC3135_25830"/>
<dbReference type="Gene3D" id="1.10.3660.10">
    <property type="entry name" value="6-phosphogluconate dehydrogenase C-terminal like domain"/>
    <property type="match status" value="1"/>
</dbReference>
<dbReference type="GO" id="GO:0008977">
    <property type="term" value="F:prephenate dehydrogenase (NAD+) activity"/>
    <property type="evidence" value="ECO:0007669"/>
    <property type="project" value="UniProtKB-EC"/>
</dbReference>
<keyword evidence="7" id="KW-0520">NAD</keyword>
<comment type="catalytic activity">
    <reaction evidence="9">
        <text>prephenate + NAD(+) = 3-(4-hydroxyphenyl)pyruvate + CO2 + NADH</text>
        <dbReference type="Rhea" id="RHEA:13869"/>
        <dbReference type="ChEBI" id="CHEBI:16526"/>
        <dbReference type="ChEBI" id="CHEBI:29934"/>
        <dbReference type="ChEBI" id="CHEBI:36242"/>
        <dbReference type="ChEBI" id="CHEBI:57540"/>
        <dbReference type="ChEBI" id="CHEBI:57945"/>
        <dbReference type="EC" id="1.3.1.12"/>
    </reaction>
</comment>
<proteinExistence type="inferred from homology"/>
<dbReference type="SUPFAM" id="SSF51735">
    <property type="entry name" value="NAD(P)-binding Rossmann-fold domains"/>
    <property type="match status" value="1"/>
</dbReference>
<keyword evidence="5" id="KW-0028">Amino-acid biosynthesis</keyword>
<dbReference type="InterPro" id="IPR003099">
    <property type="entry name" value="Prephen_DH"/>
</dbReference>
<name>A0A2Z2NZ68_9GAMM</name>